<feature type="compositionally biased region" description="Polar residues" evidence="1">
    <location>
        <begin position="54"/>
        <end position="69"/>
    </location>
</feature>
<gene>
    <name evidence="2" type="ORF">CASFOL_012550</name>
</gene>
<dbReference type="EMBL" id="JAVIJP010000016">
    <property type="protein sequence ID" value="KAL3641735.1"/>
    <property type="molecule type" value="Genomic_DNA"/>
</dbReference>
<feature type="region of interest" description="Disordered" evidence="1">
    <location>
        <begin position="54"/>
        <end position="74"/>
    </location>
</feature>
<name>A0ABD3DHF8_9LAMI</name>
<evidence type="ECO:0000313" key="2">
    <source>
        <dbReference type="EMBL" id="KAL3641735.1"/>
    </source>
</evidence>
<proteinExistence type="predicted"/>
<protein>
    <submittedName>
        <fullName evidence="2">Uncharacterized protein</fullName>
    </submittedName>
</protein>
<dbReference type="Proteomes" id="UP001632038">
    <property type="component" value="Unassembled WGS sequence"/>
</dbReference>
<keyword evidence="3" id="KW-1185">Reference proteome</keyword>
<evidence type="ECO:0000256" key="1">
    <source>
        <dbReference type="SAM" id="MobiDB-lite"/>
    </source>
</evidence>
<evidence type="ECO:0000313" key="3">
    <source>
        <dbReference type="Proteomes" id="UP001632038"/>
    </source>
</evidence>
<dbReference type="AlphaFoldDB" id="A0ABD3DHF8"/>
<sequence length="173" mass="19239">MYTPAVLHNDVPNFARRAFINPYVLILVARIHKGDFVPPTTGLFAKRSTAKIETASSTSKPKHTANSNVHVVGPASKHEADEVVTEDEFLCARALLEISGHSNHYAVANALASIPAYFCHVSLLQYLFYFPIGDFLKPNLTINRLALHSFSTNHRLWQLHHLISPNSKSPRDG</sequence>
<reference evidence="3" key="1">
    <citation type="journal article" date="2024" name="IScience">
        <title>Strigolactones Initiate the Formation of Haustorium-like Structures in Castilleja.</title>
        <authorList>
            <person name="Buerger M."/>
            <person name="Peterson D."/>
            <person name="Chory J."/>
        </authorList>
    </citation>
    <scope>NUCLEOTIDE SEQUENCE [LARGE SCALE GENOMIC DNA]</scope>
</reference>
<accession>A0ABD3DHF8</accession>
<comment type="caution">
    <text evidence="2">The sequence shown here is derived from an EMBL/GenBank/DDBJ whole genome shotgun (WGS) entry which is preliminary data.</text>
</comment>
<organism evidence="2 3">
    <name type="scientific">Castilleja foliolosa</name>
    <dbReference type="NCBI Taxonomy" id="1961234"/>
    <lineage>
        <taxon>Eukaryota</taxon>
        <taxon>Viridiplantae</taxon>
        <taxon>Streptophyta</taxon>
        <taxon>Embryophyta</taxon>
        <taxon>Tracheophyta</taxon>
        <taxon>Spermatophyta</taxon>
        <taxon>Magnoliopsida</taxon>
        <taxon>eudicotyledons</taxon>
        <taxon>Gunneridae</taxon>
        <taxon>Pentapetalae</taxon>
        <taxon>asterids</taxon>
        <taxon>lamiids</taxon>
        <taxon>Lamiales</taxon>
        <taxon>Orobanchaceae</taxon>
        <taxon>Pedicularideae</taxon>
        <taxon>Castillejinae</taxon>
        <taxon>Castilleja</taxon>
    </lineage>
</organism>